<reference evidence="1 2" key="1">
    <citation type="submission" date="2019-04" db="EMBL/GenBank/DDBJ databases">
        <authorList>
            <consortium name="Pathogen Informatics"/>
        </authorList>
    </citation>
    <scope>NUCLEOTIDE SEQUENCE [LARGE SCALE GENOMIC DNA]</scope>
    <source>
        <strain evidence="1 2">NCTC9185</strain>
    </source>
</reference>
<accession>A0A4U9CSP7</accession>
<name>A0A4U9CSP7_RAOTE</name>
<organism evidence="1 2">
    <name type="scientific">Raoultella terrigena</name>
    <name type="common">Klebsiella terrigena</name>
    <dbReference type="NCBI Taxonomy" id="577"/>
    <lineage>
        <taxon>Bacteria</taxon>
        <taxon>Pseudomonadati</taxon>
        <taxon>Pseudomonadota</taxon>
        <taxon>Gammaproteobacteria</taxon>
        <taxon>Enterobacterales</taxon>
        <taxon>Enterobacteriaceae</taxon>
        <taxon>Klebsiella/Raoultella group</taxon>
        <taxon>Raoultella</taxon>
    </lineage>
</organism>
<dbReference type="AlphaFoldDB" id="A0A4U9CSP7"/>
<dbReference type="EMBL" id="CABDVU010000001">
    <property type="protein sequence ID" value="VTN08770.1"/>
    <property type="molecule type" value="Genomic_DNA"/>
</dbReference>
<evidence type="ECO:0000313" key="1">
    <source>
        <dbReference type="EMBL" id="VTN08770.1"/>
    </source>
</evidence>
<proteinExistence type="predicted"/>
<gene>
    <name evidence="1" type="ORF">NCTC9185_00649</name>
</gene>
<evidence type="ECO:0000313" key="2">
    <source>
        <dbReference type="Proteomes" id="UP000339249"/>
    </source>
</evidence>
<protein>
    <submittedName>
        <fullName evidence="1">Uncharacterized protein</fullName>
    </submittedName>
</protein>
<sequence length="78" mass="8593">MERTGEGVFIPGFAPTQHGAAVRAAINKRMELVLFIPGNNHRLAPEGQGIIISGLGNLTFMGEKRPVAFEYMLHFKIK</sequence>
<dbReference type="Proteomes" id="UP000339249">
    <property type="component" value="Unassembled WGS sequence"/>
</dbReference>